<feature type="binding site" evidence="8">
    <location>
        <position position="120"/>
    </location>
    <ligand>
        <name>L-glutamate</name>
        <dbReference type="ChEBI" id="CHEBI:29985"/>
    </ligand>
</feature>
<name>A0A564Z1D6_HYMDI</name>
<dbReference type="GO" id="GO:0036374">
    <property type="term" value="F:glutathione hydrolase activity"/>
    <property type="evidence" value="ECO:0007669"/>
    <property type="project" value="InterPro"/>
</dbReference>
<evidence type="ECO:0000256" key="6">
    <source>
        <dbReference type="ARBA" id="ARBA00084097"/>
    </source>
</evidence>
<dbReference type="PANTHER" id="PTHR11686">
    <property type="entry name" value="GAMMA GLUTAMYL TRANSPEPTIDASE"/>
    <property type="match status" value="1"/>
</dbReference>
<gene>
    <name evidence="9" type="ORF">WMSIL1_LOCUS11198</name>
</gene>
<dbReference type="InterPro" id="IPR043138">
    <property type="entry name" value="GGT_lsub"/>
</dbReference>
<keyword evidence="6" id="KW-0800">Toxin</keyword>
<dbReference type="FunFam" id="3.60.20.40:FF:000001">
    <property type="entry name" value="Gamma-glutamyltranspeptidase 1"/>
    <property type="match status" value="1"/>
</dbReference>
<keyword evidence="1" id="KW-0645">Protease</keyword>
<feature type="binding site" evidence="8">
    <location>
        <position position="497"/>
    </location>
    <ligand>
        <name>L-glutamate</name>
        <dbReference type="ChEBI" id="CHEBI:29985"/>
    </ligand>
</feature>
<dbReference type="GO" id="GO:0006508">
    <property type="term" value="P:proteolysis"/>
    <property type="evidence" value="ECO:0007669"/>
    <property type="project" value="UniProtKB-KW"/>
</dbReference>
<dbReference type="SUPFAM" id="SSF56235">
    <property type="entry name" value="N-terminal nucleophile aminohydrolases (Ntn hydrolases)"/>
    <property type="match status" value="1"/>
</dbReference>
<evidence type="ECO:0000256" key="2">
    <source>
        <dbReference type="ARBA" id="ARBA00022679"/>
    </source>
</evidence>
<dbReference type="InterPro" id="IPR029055">
    <property type="entry name" value="Ntn_hydrolases_N"/>
</dbReference>
<dbReference type="PANTHER" id="PTHR11686:SF9">
    <property type="entry name" value="RE13973P"/>
    <property type="match status" value="1"/>
</dbReference>
<keyword evidence="2" id="KW-0808">Transferase</keyword>
<feature type="binding site" evidence="8">
    <location>
        <begin position="421"/>
        <end position="423"/>
    </location>
    <ligand>
        <name>L-glutamate</name>
        <dbReference type="ChEBI" id="CHEBI:29985"/>
    </ligand>
</feature>
<evidence type="ECO:0000256" key="8">
    <source>
        <dbReference type="PIRSR" id="PIRSR600101-2"/>
    </source>
</evidence>
<evidence type="ECO:0000313" key="10">
    <source>
        <dbReference type="Proteomes" id="UP000321570"/>
    </source>
</evidence>
<keyword evidence="10" id="KW-1185">Reference proteome</keyword>
<keyword evidence="4" id="KW-0325">Glycoprotein</keyword>
<feature type="active site" description="Nucleophile" evidence="7">
    <location>
        <position position="403"/>
    </location>
</feature>
<keyword evidence="5" id="KW-0012">Acyltransferase</keyword>
<dbReference type="Pfam" id="PF01019">
    <property type="entry name" value="G_glu_transpept"/>
    <property type="match status" value="1"/>
</dbReference>
<dbReference type="Gene3D" id="1.10.246.130">
    <property type="match status" value="1"/>
</dbReference>
<evidence type="ECO:0000313" key="9">
    <source>
        <dbReference type="EMBL" id="VUZ52654.1"/>
    </source>
</evidence>
<dbReference type="FunFam" id="1.10.246.130:FF:000005">
    <property type="entry name" value="Gamma-glutamyltranspeptidase 1, putative"/>
    <property type="match status" value="1"/>
</dbReference>
<feature type="non-terminal residue" evidence="9">
    <location>
        <position position="1"/>
    </location>
</feature>
<evidence type="ECO:0000256" key="4">
    <source>
        <dbReference type="ARBA" id="ARBA00023180"/>
    </source>
</evidence>
<accession>A0A564Z1D6</accession>
<organism evidence="9 10">
    <name type="scientific">Hymenolepis diminuta</name>
    <name type="common">Rat tapeworm</name>
    <dbReference type="NCBI Taxonomy" id="6216"/>
    <lineage>
        <taxon>Eukaryota</taxon>
        <taxon>Metazoa</taxon>
        <taxon>Spiralia</taxon>
        <taxon>Lophotrochozoa</taxon>
        <taxon>Platyhelminthes</taxon>
        <taxon>Cestoda</taxon>
        <taxon>Eucestoda</taxon>
        <taxon>Cyclophyllidea</taxon>
        <taxon>Hymenolepididae</taxon>
        <taxon>Hymenolepis</taxon>
    </lineage>
</organism>
<dbReference type="GO" id="GO:0005886">
    <property type="term" value="C:plasma membrane"/>
    <property type="evidence" value="ECO:0007669"/>
    <property type="project" value="TreeGrafter"/>
</dbReference>
<evidence type="ECO:0000256" key="1">
    <source>
        <dbReference type="ARBA" id="ARBA00022670"/>
    </source>
</evidence>
<evidence type="ECO:0000256" key="5">
    <source>
        <dbReference type="ARBA" id="ARBA00023315"/>
    </source>
</evidence>
<dbReference type="Proteomes" id="UP000321570">
    <property type="component" value="Unassembled WGS sequence"/>
</dbReference>
<dbReference type="AlphaFoldDB" id="A0A564Z1D6"/>
<dbReference type="GO" id="GO:0006751">
    <property type="term" value="P:glutathione catabolic process"/>
    <property type="evidence" value="ECO:0007669"/>
    <property type="project" value="InterPro"/>
</dbReference>
<evidence type="ECO:0000256" key="3">
    <source>
        <dbReference type="ARBA" id="ARBA00022801"/>
    </source>
</evidence>
<dbReference type="Gene3D" id="3.60.20.40">
    <property type="match status" value="1"/>
</dbReference>
<dbReference type="InterPro" id="IPR043137">
    <property type="entry name" value="GGT_ssub_C"/>
</dbReference>
<protein>
    <recommendedName>
        <fullName evidence="11">Gamma-glutamyltransferase</fullName>
    </recommendedName>
</protein>
<keyword evidence="6" id="KW-1199">Hemostasis impairing toxin</keyword>
<reference evidence="9 10" key="1">
    <citation type="submission" date="2019-07" db="EMBL/GenBank/DDBJ databases">
        <authorList>
            <person name="Jastrzebski P J."/>
            <person name="Paukszto L."/>
            <person name="Jastrzebski P J."/>
        </authorList>
    </citation>
    <scope>NUCLEOTIDE SEQUENCE [LARGE SCALE GENOMIC DNA]</scope>
    <source>
        <strain evidence="9 10">WMS-il1</strain>
    </source>
</reference>
<evidence type="ECO:0008006" key="11">
    <source>
        <dbReference type="Google" id="ProtNLM"/>
    </source>
</evidence>
<dbReference type="PRINTS" id="PR01210">
    <property type="entry name" value="GGTRANSPTASE"/>
</dbReference>
<dbReference type="GO" id="GO:0016746">
    <property type="term" value="F:acyltransferase activity"/>
    <property type="evidence" value="ECO:0007669"/>
    <property type="project" value="UniProtKB-KW"/>
</dbReference>
<dbReference type="InterPro" id="IPR000101">
    <property type="entry name" value="GGT_peptidase"/>
</dbReference>
<proteinExistence type="predicted"/>
<feature type="binding site" evidence="8">
    <location>
        <position position="445"/>
    </location>
    <ligand>
        <name>L-glutamate</name>
        <dbReference type="ChEBI" id="CHEBI:29985"/>
    </ligand>
</feature>
<sequence>TLATIVFFIITIFSQGLRLPVLLFTPFAIPSDAIPDNTPLSSISSAPFGYYSKAAIVADAPGCAAQGRKILERNGSLMDAAISTLLCTGIVNFHSMGVGGGFLMVYYKASENRTYILDARETAPANATEDMFVDKVPNIHVHGPLAIAIPSELKGYYVAWKKFGTLPWSDLFEDSIKMCREGTPVTPTLDTILKIFGDRLPVGTPLWHLLHNESEGRLKTTNEIVTRPELGDFLERVAADPEALLNGSLVKEIADDLAEAGSIITLKDLVDYEPLWRPPLEMPLRSKSVEADLRLITPPPPSSGVLVGLALNALANFNYTDGNNFTGNATLYYHRLAEVLKFTFAKRSLLPDECCNNKEDEKLLKSLMTLETADEIAAKVTDNGTHNTSYYGSVFLPPSDQGTAHVCLVGPNGDAISITSTINTPFGSCVIGSRTGILFNNEMDDFSTPGSPNAFGLPPSSKHFIRPGARPISSMTPIIITNASNGTLRVIIGAAGGSRIITSTLQAAYANLNLGVNMKQAIDSIRIHHQLVPDELHYEMEMPSTIVERLNILGHNVIEGGMKAAVQGIEVSGSPCPGESEGHCLLAYSDYRKGGDHAGL</sequence>
<dbReference type="EMBL" id="CABIJS010000521">
    <property type="protein sequence ID" value="VUZ52654.1"/>
    <property type="molecule type" value="Genomic_DNA"/>
</dbReference>
<keyword evidence="6" id="KW-1202">Platelet aggregation activating toxin</keyword>
<feature type="binding site" evidence="8">
    <location>
        <begin position="473"/>
        <end position="474"/>
    </location>
    <ligand>
        <name>L-glutamate</name>
        <dbReference type="ChEBI" id="CHEBI:29985"/>
    </ligand>
</feature>
<keyword evidence="3" id="KW-0378">Hydrolase</keyword>
<evidence type="ECO:0000256" key="7">
    <source>
        <dbReference type="PIRSR" id="PIRSR600101-1"/>
    </source>
</evidence>